<sequence length="764" mass="84348">MSTEKIVFKTDFERKIFRHMNNLVLNSNDDPLLQFPSQTDFFDYIYETDYSMRRQKRVYVEKTIQRLIPIIKKALNLIAPTAELEQQKISQSFDSLISNENIKKSYSSSSIYQTAEKIKTMTKSEELKALNQSFDSEQNSINDLSKKRKRTKPTETEYSVPSIKLADMGGVETYIDDITELIVMPMRYPEVYSHLGVDPPRGVLLWGPPGCGKSMLAKAIAGESNVPLVNISAPEMVSGMSGESEKKIRDLFITAKKIAPCILFIDEIDAITQKRENASKDMERRMVSQLLTCIDGLADNANSGAGHVVLVGATNNPDTLDPALRRAGRFDREISMSVPDLNARIKILQVMTKKMRLYGDFDFNFLAKITPGYVGADLAALTTVAGMLAAKRVIGDISSYDLNTQLQPTTVENQNLLQNINNSDISSIVEDGDDKQMSTDNAQISTVSPITGAQNSTKFTPDMMADLYVTQDDFIVGLKKVQPSAIREGFATVPDVTWESIGALHSVRYDLKMAVVEPIANPELFEKVGISAPSGVLLWGPPGCGKTMLAKAVANECNTNFISVKGPELVNKYVGESERALRQLFNRARASSPCIIFFDEFDAIVPKRSDSNSEAMARIVNTLLAELDGVDGRTGVYVIAATNRPDIIDPAILRPGRLDKLIFVGLPTPEERYEILKTASRKTPLASNVDLQALSSFDKLSNFSGADIANLVREASVIALSRSINTKSDSVLVTELDFIEALKKISCSITDSDLKKYLELAKSI</sequence>
<evidence type="ECO:0000259" key="8">
    <source>
        <dbReference type="SMART" id="SM00382"/>
    </source>
</evidence>
<comment type="catalytic activity">
    <reaction evidence="7">
        <text>ATP + H2O = ADP + phosphate + H(+)</text>
        <dbReference type="Rhea" id="RHEA:13065"/>
        <dbReference type="ChEBI" id="CHEBI:15377"/>
        <dbReference type="ChEBI" id="CHEBI:15378"/>
        <dbReference type="ChEBI" id="CHEBI:30616"/>
        <dbReference type="ChEBI" id="CHEBI:43474"/>
        <dbReference type="ChEBI" id="CHEBI:456216"/>
    </reaction>
    <physiologicalReaction direction="left-to-right" evidence="7">
        <dbReference type="Rhea" id="RHEA:13066"/>
    </physiologicalReaction>
</comment>
<evidence type="ECO:0000256" key="4">
    <source>
        <dbReference type="ARBA" id="ARBA00022840"/>
    </source>
</evidence>
<feature type="domain" description="AAA+ ATPase" evidence="8">
    <location>
        <begin position="532"/>
        <end position="668"/>
    </location>
</feature>
<dbReference type="InterPro" id="IPR027417">
    <property type="entry name" value="P-loop_NTPase"/>
</dbReference>
<gene>
    <name evidence="9" type="ORF">BB561_004568</name>
</gene>
<dbReference type="SMART" id="SM00382">
    <property type="entry name" value="AAA"/>
    <property type="match status" value="2"/>
</dbReference>
<evidence type="ECO:0000256" key="5">
    <source>
        <dbReference type="ARBA" id="ARBA00032509"/>
    </source>
</evidence>
<dbReference type="InterPro" id="IPR003960">
    <property type="entry name" value="ATPase_AAA_CS"/>
</dbReference>
<evidence type="ECO:0000256" key="6">
    <source>
        <dbReference type="ARBA" id="ARBA00034532"/>
    </source>
</evidence>
<evidence type="ECO:0000313" key="10">
    <source>
        <dbReference type="Proteomes" id="UP000245383"/>
    </source>
</evidence>
<keyword evidence="10" id="KW-1185">Reference proteome</keyword>
<dbReference type="FunFam" id="3.40.50.300:FF:000149">
    <property type="entry name" value="Nuclear valosin-containing protein-like"/>
    <property type="match status" value="1"/>
</dbReference>
<reference evidence="9 10" key="1">
    <citation type="journal article" date="2018" name="MBio">
        <title>Comparative Genomics Reveals the Core Gene Toolbox for the Fungus-Insect Symbiosis.</title>
        <authorList>
            <person name="Wang Y."/>
            <person name="Stata M."/>
            <person name="Wang W."/>
            <person name="Stajich J.E."/>
            <person name="White M.M."/>
            <person name="Moncalvo J.M."/>
        </authorList>
    </citation>
    <scope>NUCLEOTIDE SEQUENCE [LARGE SCALE GENOMIC DNA]</scope>
    <source>
        <strain evidence="9 10">SWE-8-4</strain>
    </source>
</reference>
<dbReference type="EMBL" id="MBFR01000220">
    <property type="protein sequence ID" value="PVU91113.1"/>
    <property type="molecule type" value="Genomic_DNA"/>
</dbReference>
<dbReference type="GO" id="GO:0007031">
    <property type="term" value="P:peroxisome organization"/>
    <property type="evidence" value="ECO:0007669"/>
    <property type="project" value="UniProtKB-KW"/>
</dbReference>
<protein>
    <recommendedName>
        <fullName evidence="6">Peroxisomal ATPase PEX1</fullName>
    </recommendedName>
    <alternativeName>
        <fullName evidence="5">Peroxin-1</fullName>
    </alternativeName>
</protein>
<dbReference type="GO" id="GO:0016887">
    <property type="term" value="F:ATP hydrolysis activity"/>
    <property type="evidence" value="ECO:0007669"/>
    <property type="project" value="InterPro"/>
</dbReference>
<dbReference type="OrthoDB" id="27435at2759"/>
<proteinExistence type="inferred from homology"/>
<dbReference type="Gene3D" id="1.10.8.60">
    <property type="match status" value="2"/>
</dbReference>
<accession>A0A2T9YFK7</accession>
<evidence type="ECO:0000256" key="1">
    <source>
        <dbReference type="ARBA" id="ARBA00006914"/>
    </source>
</evidence>
<keyword evidence="3" id="KW-0547">Nucleotide-binding</keyword>
<dbReference type="GO" id="GO:0005524">
    <property type="term" value="F:ATP binding"/>
    <property type="evidence" value="ECO:0007669"/>
    <property type="project" value="UniProtKB-KW"/>
</dbReference>
<feature type="domain" description="AAA+ ATPase" evidence="8">
    <location>
        <begin position="199"/>
        <end position="340"/>
    </location>
</feature>
<dbReference type="AlphaFoldDB" id="A0A2T9YFK7"/>
<dbReference type="Pfam" id="PF17862">
    <property type="entry name" value="AAA_lid_3"/>
    <property type="match status" value="2"/>
</dbReference>
<evidence type="ECO:0000313" key="9">
    <source>
        <dbReference type="EMBL" id="PVU91113.1"/>
    </source>
</evidence>
<dbReference type="SUPFAM" id="SSF52540">
    <property type="entry name" value="P-loop containing nucleoside triphosphate hydrolases"/>
    <property type="match status" value="2"/>
</dbReference>
<dbReference type="GO" id="GO:0003723">
    <property type="term" value="F:RNA binding"/>
    <property type="evidence" value="ECO:0007669"/>
    <property type="project" value="TreeGrafter"/>
</dbReference>
<comment type="similarity">
    <text evidence="1">Belongs to the AAA ATPase family.</text>
</comment>
<name>A0A2T9YFK7_9FUNG</name>
<dbReference type="STRING" id="133385.A0A2T9YFK7"/>
<dbReference type="InterPro" id="IPR050168">
    <property type="entry name" value="AAA_ATPase_domain"/>
</dbReference>
<evidence type="ECO:0000256" key="3">
    <source>
        <dbReference type="ARBA" id="ARBA00022741"/>
    </source>
</evidence>
<dbReference type="PANTHER" id="PTHR23077:SF171">
    <property type="entry name" value="NUCLEAR VALOSIN-CONTAINING PROTEIN-LIKE"/>
    <property type="match status" value="1"/>
</dbReference>
<keyword evidence="4" id="KW-0067">ATP-binding</keyword>
<dbReference type="InterPro" id="IPR041569">
    <property type="entry name" value="AAA_lid_3"/>
</dbReference>
<dbReference type="InterPro" id="IPR003593">
    <property type="entry name" value="AAA+_ATPase"/>
</dbReference>
<dbReference type="Proteomes" id="UP000245383">
    <property type="component" value="Unassembled WGS sequence"/>
</dbReference>
<evidence type="ECO:0000256" key="7">
    <source>
        <dbReference type="ARBA" id="ARBA00048778"/>
    </source>
</evidence>
<dbReference type="InterPro" id="IPR003959">
    <property type="entry name" value="ATPase_AAA_core"/>
</dbReference>
<dbReference type="GO" id="GO:0042254">
    <property type="term" value="P:ribosome biogenesis"/>
    <property type="evidence" value="ECO:0007669"/>
    <property type="project" value="TreeGrafter"/>
</dbReference>
<dbReference type="PANTHER" id="PTHR23077">
    <property type="entry name" value="AAA-FAMILY ATPASE"/>
    <property type="match status" value="1"/>
</dbReference>
<dbReference type="GO" id="GO:0005634">
    <property type="term" value="C:nucleus"/>
    <property type="evidence" value="ECO:0007669"/>
    <property type="project" value="TreeGrafter"/>
</dbReference>
<dbReference type="PROSITE" id="PS00674">
    <property type="entry name" value="AAA"/>
    <property type="match status" value="2"/>
</dbReference>
<comment type="caution">
    <text evidence="9">The sequence shown here is derived from an EMBL/GenBank/DDBJ whole genome shotgun (WGS) entry which is preliminary data.</text>
</comment>
<evidence type="ECO:0000256" key="2">
    <source>
        <dbReference type="ARBA" id="ARBA00022593"/>
    </source>
</evidence>
<dbReference type="GO" id="GO:1990275">
    <property type="term" value="F:preribosome binding"/>
    <property type="evidence" value="ECO:0007669"/>
    <property type="project" value="TreeGrafter"/>
</dbReference>
<dbReference type="FunFam" id="3.40.50.300:FF:000365">
    <property type="entry name" value="Ribosome biogenesis ATPase RIX7"/>
    <property type="match status" value="1"/>
</dbReference>
<organism evidence="9 10">
    <name type="scientific">Smittium simulii</name>
    <dbReference type="NCBI Taxonomy" id="133385"/>
    <lineage>
        <taxon>Eukaryota</taxon>
        <taxon>Fungi</taxon>
        <taxon>Fungi incertae sedis</taxon>
        <taxon>Zoopagomycota</taxon>
        <taxon>Kickxellomycotina</taxon>
        <taxon>Harpellomycetes</taxon>
        <taxon>Harpellales</taxon>
        <taxon>Legeriomycetaceae</taxon>
        <taxon>Smittium</taxon>
    </lineage>
</organism>
<dbReference type="Pfam" id="PF00004">
    <property type="entry name" value="AAA"/>
    <property type="match status" value="2"/>
</dbReference>
<dbReference type="Gene3D" id="3.40.50.300">
    <property type="entry name" value="P-loop containing nucleotide triphosphate hydrolases"/>
    <property type="match status" value="2"/>
</dbReference>
<keyword evidence="2" id="KW-0962">Peroxisome biogenesis</keyword>